<proteinExistence type="predicted"/>
<sequence>MRKHPRAFASPGEPVRRRPAPIARAARRSTYIMDAWRQSSRHKRCVPSGYGGFSSAQIRTSAIDTLGLRLACIRSACRMQAQAFIAQAPALIRQASGELDFIQVASPLFRPCPVLGTCRIGSLERSAVIWQYCRAGTMGDSVPLARDTRDGRSLLCRNAGISISYLPFDVVARQTSTFVKAKRY</sequence>
<name>A0A6G1L1K4_9PEZI</name>
<dbReference type="Proteomes" id="UP000799436">
    <property type="component" value="Unassembled WGS sequence"/>
</dbReference>
<accession>A0A6G1L1K4</accession>
<gene>
    <name evidence="1" type="ORF">EJ03DRAFT_174513</name>
</gene>
<evidence type="ECO:0000313" key="1">
    <source>
        <dbReference type="EMBL" id="KAF2766737.1"/>
    </source>
</evidence>
<dbReference type="EMBL" id="ML995867">
    <property type="protein sequence ID" value="KAF2766737.1"/>
    <property type="molecule type" value="Genomic_DNA"/>
</dbReference>
<evidence type="ECO:0000313" key="2">
    <source>
        <dbReference type="Proteomes" id="UP000799436"/>
    </source>
</evidence>
<protein>
    <submittedName>
        <fullName evidence="1">Uncharacterized protein</fullName>
    </submittedName>
</protein>
<organism evidence="1 2">
    <name type="scientific">Teratosphaeria nubilosa</name>
    <dbReference type="NCBI Taxonomy" id="161662"/>
    <lineage>
        <taxon>Eukaryota</taxon>
        <taxon>Fungi</taxon>
        <taxon>Dikarya</taxon>
        <taxon>Ascomycota</taxon>
        <taxon>Pezizomycotina</taxon>
        <taxon>Dothideomycetes</taxon>
        <taxon>Dothideomycetidae</taxon>
        <taxon>Mycosphaerellales</taxon>
        <taxon>Teratosphaeriaceae</taxon>
        <taxon>Teratosphaeria</taxon>
    </lineage>
</organism>
<reference evidence="1" key="1">
    <citation type="journal article" date="2020" name="Stud. Mycol.">
        <title>101 Dothideomycetes genomes: a test case for predicting lifestyles and emergence of pathogens.</title>
        <authorList>
            <person name="Haridas S."/>
            <person name="Albert R."/>
            <person name="Binder M."/>
            <person name="Bloem J."/>
            <person name="Labutti K."/>
            <person name="Salamov A."/>
            <person name="Andreopoulos B."/>
            <person name="Baker S."/>
            <person name="Barry K."/>
            <person name="Bills G."/>
            <person name="Bluhm B."/>
            <person name="Cannon C."/>
            <person name="Castanera R."/>
            <person name="Culley D."/>
            <person name="Daum C."/>
            <person name="Ezra D."/>
            <person name="Gonzalez J."/>
            <person name="Henrissat B."/>
            <person name="Kuo A."/>
            <person name="Liang C."/>
            <person name="Lipzen A."/>
            <person name="Lutzoni F."/>
            <person name="Magnuson J."/>
            <person name="Mondo S."/>
            <person name="Nolan M."/>
            <person name="Ohm R."/>
            <person name="Pangilinan J."/>
            <person name="Park H.-J."/>
            <person name="Ramirez L."/>
            <person name="Alfaro M."/>
            <person name="Sun H."/>
            <person name="Tritt A."/>
            <person name="Yoshinaga Y."/>
            <person name="Zwiers L.-H."/>
            <person name="Turgeon B."/>
            <person name="Goodwin S."/>
            <person name="Spatafora J."/>
            <person name="Crous P."/>
            <person name="Grigoriev I."/>
        </authorList>
    </citation>
    <scope>NUCLEOTIDE SEQUENCE</scope>
    <source>
        <strain evidence="1">CBS 116005</strain>
    </source>
</reference>
<keyword evidence="2" id="KW-1185">Reference proteome</keyword>
<dbReference type="AlphaFoldDB" id="A0A6G1L1K4"/>